<proteinExistence type="predicted"/>
<dbReference type="Proteomes" id="UP001499987">
    <property type="component" value="Unassembled WGS sequence"/>
</dbReference>
<organism evidence="1 2">
    <name type="scientific">Kitasatospora arboriphila</name>
    <dbReference type="NCBI Taxonomy" id="258052"/>
    <lineage>
        <taxon>Bacteria</taxon>
        <taxon>Bacillati</taxon>
        <taxon>Actinomycetota</taxon>
        <taxon>Actinomycetes</taxon>
        <taxon>Kitasatosporales</taxon>
        <taxon>Streptomycetaceae</taxon>
        <taxon>Kitasatospora</taxon>
    </lineage>
</organism>
<accession>A0ABP4E1Z4</accession>
<evidence type="ECO:0008006" key="3">
    <source>
        <dbReference type="Google" id="ProtNLM"/>
    </source>
</evidence>
<reference evidence="2" key="1">
    <citation type="journal article" date="2019" name="Int. J. Syst. Evol. Microbiol.">
        <title>The Global Catalogue of Microorganisms (GCM) 10K type strain sequencing project: providing services to taxonomists for standard genome sequencing and annotation.</title>
        <authorList>
            <consortium name="The Broad Institute Genomics Platform"/>
            <consortium name="The Broad Institute Genome Sequencing Center for Infectious Disease"/>
            <person name="Wu L."/>
            <person name="Ma J."/>
        </authorList>
    </citation>
    <scope>NUCLEOTIDE SEQUENCE [LARGE SCALE GENOMIC DNA]</scope>
    <source>
        <strain evidence="2">JCM 13002</strain>
    </source>
</reference>
<sequence length="85" mass="9381">MNAPSTTLLSPAIFGGMAKTQVNLRMDETVAEMARHAAETRRMPVNDYVAQLIRDDNEKLREVFLAGAQEVLDEYADLLDGIEAA</sequence>
<comment type="caution">
    <text evidence="1">The sequence shown here is derived from an EMBL/GenBank/DDBJ whole genome shotgun (WGS) entry which is preliminary data.</text>
</comment>
<gene>
    <name evidence="1" type="ORF">GCM10009663_26710</name>
</gene>
<protein>
    <recommendedName>
        <fullName evidence="3">Toxin-antitoxin system HicB family antitoxin</fullName>
    </recommendedName>
</protein>
<evidence type="ECO:0000313" key="1">
    <source>
        <dbReference type="EMBL" id="GAA1082399.1"/>
    </source>
</evidence>
<dbReference type="EMBL" id="BAAALD010000020">
    <property type="protein sequence ID" value="GAA1082399.1"/>
    <property type="molecule type" value="Genomic_DNA"/>
</dbReference>
<name>A0ABP4E1Z4_9ACTN</name>
<keyword evidence="2" id="KW-1185">Reference proteome</keyword>
<evidence type="ECO:0000313" key="2">
    <source>
        <dbReference type="Proteomes" id="UP001499987"/>
    </source>
</evidence>